<keyword evidence="1" id="KW-1133">Transmembrane helix</keyword>
<evidence type="ECO:0000313" key="3">
    <source>
        <dbReference type="Proteomes" id="UP000196368"/>
    </source>
</evidence>
<name>A0A1Y4DDX3_9BACT</name>
<keyword evidence="3" id="KW-1185">Reference proteome</keyword>
<feature type="transmembrane region" description="Helical" evidence="1">
    <location>
        <begin position="18"/>
        <end position="35"/>
    </location>
</feature>
<proteinExistence type="predicted"/>
<feature type="transmembrane region" description="Helical" evidence="1">
    <location>
        <begin position="148"/>
        <end position="166"/>
    </location>
</feature>
<comment type="caution">
    <text evidence="2">The sequence shown here is derived from an EMBL/GenBank/DDBJ whole genome shotgun (WGS) entry which is preliminary data.</text>
</comment>
<reference evidence="3" key="1">
    <citation type="submission" date="2017-04" db="EMBL/GenBank/DDBJ databases">
        <title>Function of individual gut microbiota members based on whole genome sequencing of pure cultures obtained from chicken caecum.</title>
        <authorList>
            <person name="Medvecky M."/>
            <person name="Cejkova D."/>
            <person name="Polansky O."/>
            <person name="Karasova D."/>
            <person name="Kubasova T."/>
            <person name="Cizek A."/>
            <person name="Rychlik I."/>
        </authorList>
    </citation>
    <scope>NUCLEOTIDE SEQUENCE [LARGE SCALE GENOMIC DNA]</scope>
    <source>
        <strain evidence="3">An273</strain>
    </source>
</reference>
<evidence type="ECO:0000313" key="2">
    <source>
        <dbReference type="EMBL" id="OUO56842.1"/>
    </source>
</evidence>
<dbReference type="InterPro" id="IPR008523">
    <property type="entry name" value="DUF805"/>
</dbReference>
<keyword evidence="1" id="KW-0472">Membrane</keyword>
<keyword evidence="1" id="KW-0812">Transmembrane</keyword>
<dbReference type="Pfam" id="PF05656">
    <property type="entry name" value="DUF805"/>
    <property type="match status" value="1"/>
</dbReference>
<gene>
    <name evidence="2" type="ORF">B5F75_03070</name>
</gene>
<dbReference type="OrthoDB" id="9812349at2"/>
<dbReference type="Proteomes" id="UP000196368">
    <property type="component" value="Unassembled WGS sequence"/>
</dbReference>
<organism evidence="2 3">
    <name type="scientific">Candidatus Avelusimicrobium gallicola</name>
    <dbReference type="NCBI Taxonomy" id="2562704"/>
    <lineage>
        <taxon>Bacteria</taxon>
        <taxon>Pseudomonadati</taxon>
        <taxon>Elusimicrobiota</taxon>
        <taxon>Elusimicrobia</taxon>
        <taxon>Elusimicrobiales</taxon>
        <taxon>Elusimicrobiaceae</taxon>
        <taxon>Candidatus Avelusimicrobium</taxon>
    </lineage>
</organism>
<dbReference type="AlphaFoldDB" id="A0A1Y4DDX3"/>
<dbReference type="RefSeq" id="WP_087287804.1">
    <property type="nucleotide sequence ID" value="NZ_NFJD01000002.1"/>
</dbReference>
<dbReference type="GO" id="GO:0005886">
    <property type="term" value="C:plasma membrane"/>
    <property type="evidence" value="ECO:0007669"/>
    <property type="project" value="TreeGrafter"/>
</dbReference>
<protein>
    <submittedName>
        <fullName evidence="2">Uncharacterized protein</fullName>
    </submittedName>
</protein>
<dbReference type="EMBL" id="NFJD01000002">
    <property type="protein sequence ID" value="OUO56842.1"/>
    <property type="molecule type" value="Genomic_DNA"/>
</dbReference>
<feature type="transmembrane region" description="Helical" evidence="1">
    <location>
        <begin position="89"/>
        <end position="122"/>
    </location>
</feature>
<feature type="transmembrane region" description="Helical" evidence="1">
    <location>
        <begin position="47"/>
        <end position="69"/>
    </location>
</feature>
<accession>A0A1Y4DDX3</accession>
<evidence type="ECO:0000256" key="1">
    <source>
        <dbReference type="SAM" id="Phobius"/>
    </source>
</evidence>
<sequence>MNWTDLFRFSPRASRQEYAFVSLCTQGISLLFYALQGRFASEGLSWIQFILALAFGFVSAVLLWAVFWVGLAVSFRRMHDMNLSGLWYVGYYVAVVCVGVVFSEIWWVATVLGVAAMLFLCLKKPSSSNRFAAAAPAFMPGVFSKRGVFAAAVVACILLSVGQVALSRWQLASAQKSFPARQIQSVPAR</sequence>
<dbReference type="PANTHER" id="PTHR34980">
    <property type="entry name" value="INNER MEMBRANE PROTEIN-RELATED-RELATED"/>
    <property type="match status" value="1"/>
</dbReference>